<dbReference type="EMBL" id="FOTF01000028">
    <property type="protein sequence ID" value="SFL56569.1"/>
    <property type="molecule type" value="Genomic_DNA"/>
</dbReference>
<dbReference type="STRING" id="195913.SAMN04488004_12836"/>
<protein>
    <submittedName>
        <fullName evidence="2">Glutaredoxin</fullName>
    </submittedName>
</protein>
<gene>
    <name evidence="2" type="ORF">SAMN04488004_12836</name>
</gene>
<dbReference type="Gene3D" id="3.40.30.10">
    <property type="entry name" value="Glutaredoxin"/>
    <property type="match status" value="1"/>
</dbReference>
<dbReference type="Proteomes" id="UP000199550">
    <property type="component" value="Unassembled WGS sequence"/>
</dbReference>
<proteinExistence type="predicted"/>
<keyword evidence="3" id="KW-1185">Reference proteome</keyword>
<organism evidence="2 3">
    <name type="scientific">Loktanella salsilacus</name>
    <dbReference type="NCBI Taxonomy" id="195913"/>
    <lineage>
        <taxon>Bacteria</taxon>
        <taxon>Pseudomonadati</taxon>
        <taxon>Pseudomonadota</taxon>
        <taxon>Alphaproteobacteria</taxon>
        <taxon>Rhodobacterales</taxon>
        <taxon>Roseobacteraceae</taxon>
        <taxon>Loktanella</taxon>
    </lineage>
</organism>
<dbReference type="OrthoDB" id="7867335at2"/>
<dbReference type="RefSeq" id="WP_090191471.1">
    <property type="nucleotide sequence ID" value="NZ_CAXYBM010000001.1"/>
</dbReference>
<dbReference type="SUPFAM" id="SSF52833">
    <property type="entry name" value="Thioredoxin-like"/>
    <property type="match status" value="1"/>
</dbReference>
<evidence type="ECO:0000313" key="3">
    <source>
        <dbReference type="Proteomes" id="UP000199550"/>
    </source>
</evidence>
<reference evidence="2 3" key="1">
    <citation type="submission" date="2016-10" db="EMBL/GenBank/DDBJ databases">
        <authorList>
            <person name="de Groot N.N."/>
        </authorList>
    </citation>
    <scope>NUCLEOTIDE SEQUENCE [LARGE SCALE GENOMIC DNA]</scope>
    <source>
        <strain evidence="2 3">DSM 16199</strain>
    </source>
</reference>
<evidence type="ECO:0000259" key="1">
    <source>
        <dbReference type="Pfam" id="PF00462"/>
    </source>
</evidence>
<dbReference type="PROSITE" id="PS51354">
    <property type="entry name" value="GLUTAREDOXIN_2"/>
    <property type="match status" value="1"/>
</dbReference>
<feature type="domain" description="Glutaredoxin" evidence="1">
    <location>
        <begin position="39"/>
        <end position="100"/>
    </location>
</feature>
<dbReference type="AlphaFoldDB" id="A0A1I4IQA7"/>
<name>A0A1I4IQA7_9RHOB</name>
<sequence>MRPLLGHDAIHPDIDRTVSTYYSDIVQEVSEAIGANGVVIVGMKHNPFVKKARKTLQEAGIEFKYLEYGSYTSQWHKRLSLKMWSGWATFPMIFVDQTLIGGYNELQALLKNPDAKLTSLTRV</sequence>
<accession>A0A1I4IQA7</accession>
<dbReference type="InterPro" id="IPR036249">
    <property type="entry name" value="Thioredoxin-like_sf"/>
</dbReference>
<evidence type="ECO:0000313" key="2">
    <source>
        <dbReference type="EMBL" id="SFL56569.1"/>
    </source>
</evidence>
<dbReference type="InterPro" id="IPR002109">
    <property type="entry name" value="Glutaredoxin"/>
</dbReference>
<dbReference type="Pfam" id="PF00462">
    <property type="entry name" value="Glutaredoxin"/>
    <property type="match status" value="1"/>
</dbReference>
<dbReference type="CDD" id="cd02066">
    <property type="entry name" value="GRX_family"/>
    <property type="match status" value="1"/>
</dbReference>